<evidence type="ECO:0000313" key="3">
    <source>
        <dbReference type="Proteomes" id="UP000886476"/>
    </source>
</evidence>
<dbReference type="Proteomes" id="UP000886476">
    <property type="component" value="Unassembled WGS sequence"/>
</dbReference>
<accession>A0ABX2C5V7</accession>
<sequence>MADRTSAFPFRVWVACAGAAALMLSAGTASAGSGAAVAAPVAAAGPGQVVAPAPGMRPFVRHHHRGIRSYLPAAGAFAYGGTGEPVIQQIPEHTSADVRYTYTYDVPWDWAHRYPPNVVPSDRPYVSSCPMQTVTVPGRRGGDHSVTITRCY</sequence>
<proteinExistence type="predicted"/>
<dbReference type="EMBL" id="JABFDN010000001">
    <property type="protein sequence ID" value="NPU63678.1"/>
    <property type="molecule type" value="Genomic_DNA"/>
</dbReference>
<evidence type="ECO:0000256" key="1">
    <source>
        <dbReference type="SAM" id="SignalP"/>
    </source>
</evidence>
<protein>
    <recommendedName>
        <fullName evidence="4">Secreted protein</fullName>
    </recommendedName>
</protein>
<evidence type="ECO:0008006" key="4">
    <source>
        <dbReference type="Google" id="ProtNLM"/>
    </source>
</evidence>
<gene>
    <name evidence="2" type="ORF">HL667_01565</name>
</gene>
<keyword evidence="1" id="KW-0732">Signal</keyword>
<organism evidence="2 3">
    <name type="scientific">Bradyrhizobium aeschynomenes</name>
    <dbReference type="NCBI Taxonomy" id="2734909"/>
    <lineage>
        <taxon>Bacteria</taxon>
        <taxon>Pseudomonadati</taxon>
        <taxon>Pseudomonadota</taxon>
        <taxon>Alphaproteobacteria</taxon>
        <taxon>Hyphomicrobiales</taxon>
        <taxon>Nitrobacteraceae</taxon>
        <taxon>Bradyrhizobium</taxon>
    </lineage>
</organism>
<keyword evidence="3" id="KW-1185">Reference proteome</keyword>
<feature type="chain" id="PRO_5047033293" description="Secreted protein" evidence="1">
    <location>
        <begin position="32"/>
        <end position="152"/>
    </location>
</feature>
<feature type="signal peptide" evidence="1">
    <location>
        <begin position="1"/>
        <end position="31"/>
    </location>
</feature>
<evidence type="ECO:0000313" key="2">
    <source>
        <dbReference type="EMBL" id="NPU63678.1"/>
    </source>
</evidence>
<comment type="caution">
    <text evidence="2">The sequence shown here is derived from an EMBL/GenBank/DDBJ whole genome shotgun (WGS) entry which is preliminary data.</text>
</comment>
<name>A0ABX2C5V7_9BRAD</name>
<reference evidence="2" key="1">
    <citation type="submission" date="2020-05" db="EMBL/GenBank/DDBJ databases">
        <title>Nod-independent and nitrogen-fixing Bradyrhizobium aeschynomene sp. nov. isolated from nodules of Aeschynomene indica.</title>
        <authorList>
            <person name="Zhang Z."/>
        </authorList>
    </citation>
    <scope>NUCLEOTIDE SEQUENCE</scope>
    <source>
        <strain evidence="2">83012</strain>
    </source>
</reference>
<dbReference type="RefSeq" id="WP_172108340.1">
    <property type="nucleotide sequence ID" value="NZ_JABFDM010000006.1"/>
</dbReference>